<organism evidence="1 2">
    <name type="scientific">Pleuronectes platessa</name>
    <name type="common">European plaice</name>
    <dbReference type="NCBI Taxonomy" id="8262"/>
    <lineage>
        <taxon>Eukaryota</taxon>
        <taxon>Metazoa</taxon>
        <taxon>Chordata</taxon>
        <taxon>Craniata</taxon>
        <taxon>Vertebrata</taxon>
        <taxon>Euteleostomi</taxon>
        <taxon>Actinopterygii</taxon>
        <taxon>Neopterygii</taxon>
        <taxon>Teleostei</taxon>
        <taxon>Neoteleostei</taxon>
        <taxon>Acanthomorphata</taxon>
        <taxon>Carangaria</taxon>
        <taxon>Pleuronectiformes</taxon>
        <taxon>Pleuronectoidei</taxon>
        <taxon>Pleuronectidae</taxon>
        <taxon>Pleuronectes</taxon>
    </lineage>
</organism>
<evidence type="ECO:0000313" key="1">
    <source>
        <dbReference type="EMBL" id="CAB1439772.1"/>
    </source>
</evidence>
<dbReference type="EMBL" id="CADEAL010002335">
    <property type="protein sequence ID" value="CAB1439772.1"/>
    <property type="molecule type" value="Genomic_DNA"/>
</dbReference>
<gene>
    <name evidence="1" type="ORF">PLEPLA_LOCUS27541</name>
</gene>
<evidence type="ECO:0000313" key="2">
    <source>
        <dbReference type="Proteomes" id="UP001153269"/>
    </source>
</evidence>
<comment type="caution">
    <text evidence="1">The sequence shown here is derived from an EMBL/GenBank/DDBJ whole genome shotgun (WGS) entry which is preliminary data.</text>
</comment>
<keyword evidence="2" id="KW-1185">Reference proteome</keyword>
<dbReference type="AlphaFoldDB" id="A0A9N7UZ93"/>
<name>A0A9N7UZ93_PLEPL</name>
<accession>A0A9N7UZ93</accession>
<protein>
    <submittedName>
        <fullName evidence="1">Uncharacterized protein</fullName>
    </submittedName>
</protein>
<reference evidence="1" key="1">
    <citation type="submission" date="2020-03" db="EMBL/GenBank/DDBJ databases">
        <authorList>
            <person name="Weist P."/>
        </authorList>
    </citation>
    <scope>NUCLEOTIDE SEQUENCE</scope>
</reference>
<proteinExistence type="predicted"/>
<sequence length="149" mass="16682">MPASSTYTGSVLRAPVCHKACHLHVPQQWGSMYHVGQSLSMQVQTLSIENHCEGQISSSTMKHRFMFGLGNVPERAEWARRRDQSVSSPLLSQPGATNLWLKKNLGEEMRVRRVGKHERPFAPEGEMQVEARVIRRGNSPSCFPGSVLN</sequence>
<dbReference type="Proteomes" id="UP001153269">
    <property type="component" value="Unassembled WGS sequence"/>
</dbReference>